<evidence type="ECO:0000313" key="3">
    <source>
        <dbReference type="Proteomes" id="UP000196027"/>
    </source>
</evidence>
<sequence length="426" mass="48731">MQKKIAVVGAGPMGLAVAYHLLKAGHQVDLFEADKVAGGMSATFDFDGLQIERYYHFICKEDLALFELLKELKIIHKLKWQETKMGFFYDGHLYEWGNPLALLRFPKLGLIAKLRYGLMAYLATKRRKWLDLDKKDALSWIITWVGRDAYNVLWKKLFELKFYQYSSSLSAAWIWSRIRRVGNSRKSMMTESLGYLEGGSDTLINSLVNSIEDLGGRVHLGCPVEQVMVSEGKVEGIRVNGQKQDYNNVVSTIPAVFIPRLMPFLPQKLLDKFERLVNIPVVCVIVKLKNKMTDNFWLNINDETMDIPGMVEYTNLNALDCHIVYVPYYMPEDNPKFNDSDECFKEKARRYIKSINPEILDDDVISIHVSRYRFAQPVCGPEFLAQLPSISLPVEGLFAADTSYYYPEDRGISESVGLAKKIADMV</sequence>
<reference evidence="2 3" key="1">
    <citation type="submission" date="2017-05" db="EMBL/GenBank/DDBJ databases">
        <title>Genomic insights into alkan degradation activity of Oleiphilus messinensis.</title>
        <authorList>
            <person name="Kozyavkin S.A."/>
            <person name="Slesarev A.I."/>
            <person name="Golyshin P.N."/>
            <person name="Korzhenkov A."/>
            <person name="Golyshina O.N."/>
            <person name="Toshchakov S.V."/>
        </authorList>
    </citation>
    <scope>NUCLEOTIDE SEQUENCE [LARGE SCALE GENOMIC DNA]</scope>
    <source>
        <strain evidence="2 3">ME102</strain>
    </source>
</reference>
<dbReference type="OrthoDB" id="9805337at2"/>
<dbReference type="SUPFAM" id="SSF51905">
    <property type="entry name" value="FAD/NAD(P)-binding domain"/>
    <property type="match status" value="1"/>
</dbReference>
<keyword evidence="3" id="KW-1185">Reference proteome</keyword>
<evidence type="ECO:0000259" key="1">
    <source>
        <dbReference type="Pfam" id="PF01593"/>
    </source>
</evidence>
<proteinExistence type="predicted"/>
<dbReference type="RefSeq" id="WP_087461059.1">
    <property type="nucleotide sequence ID" value="NZ_CP021425.1"/>
</dbReference>
<dbReference type="AlphaFoldDB" id="A0A1Y0I9F3"/>
<protein>
    <submittedName>
        <fullName evidence="2">Amine oxidase</fullName>
    </submittedName>
</protein>
<dbReference type="GO" id="GO:0016491">
    <property type="term" value="F:oxidoreductase activity"/>
    <property type="evidence" value="ECO:0007669"/>
    <property type="project" value="InterPro"/>
</dbReference>
<dbReference type="InterPro" id="IPR002937">
    <property type="entry name" value="Amino_oxidase"/>
</dbReference>
<dbReference type="PANTHER" id="PTHR42923">
    <property type="entry name" value="PROTOPORPHYRINOGEN OXIDASE"/>
    <property type="match status" value="1"/>
</dbReference>
<dbReference type="KEGG" id="ome:OLMES_1949"/>
<accession>A0A1Y0I9F3</accession>
<dbReference type="InterPro" id="IPR036188">
    <property type="entry name" value="FAD/NAD-bd_sf"/>
</dbReference>
<organism evidence="2 3">
    <name type="scientific">Oleiphilus messinensis</name>
    <dbReference type="NCBI Taxonomy" id="141451"/>
    <lineage>
        <taxon>Bacteria</taxon>
        <taxon>Pseudomonadati</taxon>
        <taxon>Pseudomonadota</taxon>
        <taxon>Gammaproteobacteria</taxon>
        <taxon>Oceanospirillales</taxon>
        <taxon>Oleiphilaceae</taxon>
        <taxon>Oleiphilus</taxon>
    </lineage>
</organism>
<dbReference type="EMBL" id="CP021425">
    <property type="protein sequence ID" value="ARU56023.1"/>
    <property type="molecule type" value="Genomic_DNA"/>
</dbReference>
<evidence type="ECO:0000313" key="2">
    <source>
        <dbReference type="EMBL" id="ARU56023.1"/>
    </source>
</evidence>
<dbReference type="Proteomes" id="UP000196027">
    <property type="component" value="Chromosome"/>
</dbReference>
<feature type="domain" description="Amine oxidase" evidence="1">
    <location>
        <begin position="14"/>
        <end position="365"/>
    </location>
</feature>
<dbReference type="InterPro" id="IPR050464">
    <property type="entry name" value="Zeta_carotene_desat/Oxidored"/>
</dbReference>
<gene>
    <name evidence="2" type="ORF">OLMES_1949</name>
</gene>
<dbReference type="PRINTS" id="PR00419">
    <property type="entry name" value="ADXRDTASE"/>
</dbReference>
<dbReference type="NCBIfam" id="NF005560">
    <property type="entry name" value="PRK07233.1"/>
    <property type="match status" value="1"/>
</dbReference>
<dbReference type="PANTHER" id="PTHR42923:SF46">
    <property type="entry name" value="AMINE OXIDASE"/>
    <property type="match status" value="1"/>
</dbReference>
<dbReference type="Gene3D" id="3.50.50.60">
    <property type="entry name" value="FAD/NAD(P)-binding domain"/>
    <property type="match status" value="2"/>
</dbReference>
<dbReference type="Pfam" id="PF01593">
    <property type="entry name" value="Amino_oxidase"/>
    <property type="match status" value="1"/>
</dbReference>
<name>A0A1Y0I9F3_9GAMM</name>